<dbReference type="InterPro" id="IPR036390">
    <property type="entry name" value="WH_DNA-bd_sf"/>
</dbReference>
<dbReference type="Pfam" id="PF00392">
    <property type="entry name" value="GntR"/>
    <property type="match status" value="1"/>
</dbReference>
<dbReference type="EMBL" id="CP078073">
    <property type="protein sequence ID" value="QXL89482.1"/>
    <property type="molecule type" value="Genomic_DNA"/>
</dbReference>
<dbReference type="RefSeq" id="WP_257892519.1">
    <property type="nucleotide sequence ID" value="NZ_JAIMBW010000001.1"/>
</dbReference>
<dbReference type="SUPFAM" id="SSF46785">
    <property type="entry name" value="Winged helix' DNA-binding domain"/>
    <property type="match status" value="1"/>
</dbReference>
<reference evidence="6 7" key="1">
    <citation type="submission" date="2021-07" db="EMBL/GenBank/DDBJ databases">
        <title>Karlodiniumbacter phycospheric gen. nov., sp. nov., a phycosphere bacterium isolated from karlodinium veneficum.</title>
        <authorList>
            <person name="Peng Y."/>
            <person name="Jiang L."/>
            <person name="Lee J."/>
        </authorList>
    </citation>
    <scope>NUCLEOTIDE SEQUENCE</scope>
    <source>
        <strain evidence="6 7">N5</strain>
    </source>
</reference>
<dbReference type="AlphaFoldDB" id="A0A975YHG1"/>
<evidence type="ECO:0000256" key="2">
    <source>
        <dbReference type="ARBA" id="ARBA00023125"/>
    </source>
</evidence>
<keyword evidence="3" id="KW-0804">Transcription</keyword>
<dbReference type="SUPFAM" id="SSF48008">
    <property type="entry name" value="GntR ligand-binding domain-like"/>
    <property type="match status" value="1"/>
</dbReference>
<dbReference type="SMART" id="SM00345">
    <property type="entry name" value="HTH_GNTR"/>
    <property type="match status" value="1"/>
</dbReference>
<dbReference type="PANTHER" id="PTHR43537">
    <property type="entry name" value="TRANSCRIPTIONAL REGULATOR, GNTR FAMILY"/>
    <property type="match status" value="1"/>
</dbReference>
<dbReference type="InterPro" id="IPR000524">
    <property type="entry name" value="Tscrpt_reg_HTH_GntR"/>
</dbReference>
<keyword evidence="1" id="KW-0805">Transcription regulation</keyword>
<dbReference type="Gene3D" id="1.20.120.530">
    <property type="entry name" value="GntR ligand-binding domain-like"/>
    <property type="match status" value="1"/>
</dbReference>
<evidence type="ECO:0000259" key="4">
    <source>
        <dbReference type="PROSITE" id="PS50949"/>
    </source>
</evidence>
<dbReference type="PRINTS" id="PR00035">
    <property type="entry name" value="HTHGNTR"/>
</dbReference>
<dbReference type="EMBL" id="JAIMBW010000001">
    <property type="protein sequence ID" value="MBY4892754.1"/>
    <property type="molecule type" value="Genomic_DNA"/>
</dbReference>
<evidence type="ECO:0000313" key="5">
    <source>
        <dbReference type="EMBL" id="MBY4892754.1"/>
    </source>
</evidence>
<accession>A0A975YHG1</accession>
<evidence type="ECO:0000256" key="3">
    <source>
        <dbReference type="ARBA" id="ARBA00023163"/>
    </source>
</evidence>
<dbReference type="GO" id="GO:0003700">
    <property type="term" value="F:DNA-binding transcription factor activity"/>
    <property type="evidence" value="ECO:0007669"/>
    <property type="project" value="InterPro"/>
</dbReference>
<dbReference type="PROSITE" id="PS50949">
    <property type="entry name" value="HTH_GNTR"/>
    <property type="match status" value="1"/>
</dbReference>
<dbReference type="InterPro" id="IPR036388">
    <property type="entry name" value="WH-like_DNA-bd_sf"/>
</dbReference>
<evidence type="ECO:0000313" key="7">
    <source>
        <dbReference type="Proteomes" id="UP000693972"/>
    </source>
</evidence>
<evidence type="ECO:0000313" key="6">
    <source>
        <dbReference type="EMBL" id="QXL89482.1"/>
    </source>
</evidence>
<keyword evidence="7" id="KW-1185">Reference proteome</keyword>
<dbReference type="Pfam" id="PF07729">
    <property type="entry name" value="FCD"/>
    <property type="match status" value="1"/>
</dbReference>
<dbReference type="GO" id="GO:0003677">
    <property type="term" value="F:DNA binding"/>
    <property type="evidence" value="ECO:0007669"/>
    <property type="project" value="UniProtKB-KW"/>
</dbReference>
<gene>
    <name evidence="5" type="ORF">KUL25_08260</name>
    <name evidence="6" type="ORF">KUL25_08265</name>
</gene>
<dbReference type="CDD" id="cd07377">
    <property type="entry name" value="WHTH_GntR"/>
    <property type="match status" value="1"/>
</dbReference>
<sequence length="216" mass="23278">MTTQTTAVIDLIIARIDAGTLLPGHPIDEKEMMAECGVSRTPVREALIRLEVDGLVARNARKGAVIFQPSVAEFLTILEVHANLEAFAAGLAAQRITDALASELRDVVAGCTAHAAAHGHSDPAGYYQLNLRFHEVIVRAAHNDILADMVKTNARKLMAYYRMRYRNPGAAAASAEDHAAIASHILAHRASEAQAAMSAHFNYDRQTVMDLIASVG</sequence>
<dbReference type="InterPro" id="IPR008920">
    <property type="entry name" value="TF_FadR/GntR_C"/>
</dbReference>
<dbReference type="Gene3D" id="1.10.10.10">
    <property type="entry name" value="Winged helix-like DNA-binding domain superfamily/Winged helix DNA-binding domain"/>
    <property type="match status" value="1"/>
</dbReference>
<dbReference type="PANTHER" id="PTHR43537:SF24">
    <property type="entry name" value="GLUCONATE OPERON TRANSCRIPTIONAL REPRESSOR"/>
    <property type="match status" value="1"/>
</dbReference>
<feature type="domain" description="HTH gntR-type" evidence="4">
    <location>
        <begin position="2"/>
        <end position="69"/>
    </location>
</feature>
<evidence type="ECO:0000256" key="1">
    <source>
        <dbReference type="ARBA" id="ARBA00023015"/>
    </source>
</evidence>
<dbReference type="SMART" id="SM00895">
    <property type="entry name" value="FCD"/>
    <property type="match status" value="1"/>
</dbReference>
<protein>
    <submittedName>
        <fullName evidence="6">GntR family transcriptional regulator</fullName>
    </submittedName>
</protein>
<keyword evidence="2" id="KW-0238">DNA-binding</keyword>
<organism evidence="6">
    <name type="scientific">Gymnodinialimonas phycosphaerae</name>
    <dbReference type="NCBI Taxonomy" id="2841589"/>
    <lineage>
        <taxon>Bacteria</taxon>
        <taxon>Pseudomonadati</taxon>
        <taxon>Pseudomonadota</taxon>
        <taxon>Alphaproteobacteria</taxon>
        <taxon>Rhodobacterales</taxon>
        <taxon>Paracoccaceae</taxon>
        <taxon>Gymnodinialimonas</taxon>
    </lineage>
</organism>
<proteinExistence type="predicted"/>
<name>A0A975YHG1_9RHOB</name>
<dbReference type="Proteomes" id="UP000693972">
    <property type="component" value="Unassembled WGS sequence"/>
</dbReference>
<dbReference type="InterPro" id="IPR011711">
    <property type="entry name" value="GntR_C"/>
</dbReference>